<dbReference type="EMBL" id="JARUMK010000001">
    <property type="protein sequence ID" value="MEH0557994.1"/>
    <property type="molecule type" value="Genomic_DNA"/>
</dbReference>
<dbReference type="InterPro" id="IPR011650">
    <property type="entry name" value="Peptidase_M20_dimer"/>
</dbReference>
<dbReference type="SUPFAM" id="SSF55031">
    <property type="entry name" value="Bacterial exopeptidase dimerisation domain"/>
    <property type="match status" value="1"/>
</dbReference>
<name>A0ABU7ZV51_9ACTN</name>
<accession>A0ABU7ZV51</accession>
<proteinExistence type="predicted"/>
<feature type="domain" description="Peptidase M20 dimerisation" evidence="2">
    <location>
        <begin position="13"/>
        <end position="67"/>
    </location>
</feature>
<dbReference type="Gene3D" id="3.30.70.360">
    <property type="match status" value="1"/>
</dbReference>
<protein>
    <submittedName>
        <fullName evidence="3">Peptidase dimerization domain-containing protein</fullName>
    </submittedName>
</protein>
<dbReference type="InterPro" id="IPR052030">
    <property type="entry name" value="Peptidase_M20/M20A_hydrolases"/>
</dbReference>
<dbReference type="PANTHER" id="PTHR30575">
    <property type="entry name" value="PEPTIDASE M20"/>
    <property type="match status" value="1"/>
</dbReference>
<evidence type="ECO:0000259" key="2">
    <source>
        <dbReference type="Pfam" id="PF07687"/>
    </source>
</evidence>
<dbReference type="InterPro" id="IPR036264">
    <property type="entry name" value="Bact_exopeptidase_dim_dom"/>
</dbReference>
<feature type="compositionally biased region" description="Low complexity" evidence="1">
    <location>
        <begin position="141"/>
        <end position="152"/>
    </location>
</feature>
<dbReference type="Pfam" id="PF07687">
    <property type="entry name" value="M20_dimer"/>
    <property type="match status" value="1"/>
</dbReference>
<evidence type="ECO:0000256" key="1">
    <source>
        <dbReference type="SAM" id="MobiDB-lite"/>
    </source>
</evidence>
<dbReference type="Proteomes" id="UP001382181">
    <property type="component" value="Unassembled WGS sequence"/>
</dbReference>
<evidence type="ECO:0000313" key="3">
    <source>
        <dbReference type="EMBL" id="MEH0557994.1"/>
    </source>
</evidence>
<sequence>MIAQTAVALARQRLPPRSVVSTITTEGGSAVNVIPARTRAAIEMRSPSLDGLRVIQRRVRACLEAGALATGCALELTPVGNDFADLRQDTSLSAFYRDAMISRGREVKVTDAAVASTDMGNVSHLVPSIHPLLGYDVGGARRCTPPRSRTTAPRPPRTGRSWTARSASPWPRRVPRGIPPNARA</sequence>
<evidence type="ECO:0000313" key="4">
    <source>
        <dbReference type="Proteomes" id="UP001382181"/>
    </source>
</evidence>
<reference evidence="3 4" key="1">
    <citation type="submission" date="2023-04" db="EMBL/GenBank/DDBJ databases">
        <title>Genomic diversity of scab-causing Streptomyces spp. in the province of Quebec, Canada.</title>
        <authorList>
            <person name="Biessy A."/>
            <person name="Cadieux M."/>
            <person name="Ciotola M."/>
            <person name="Filion M."/>
        </authorList>
    </citation>
    <scope>NUCLEOTIDE SEQUENCE [LARGE SCALE GENOMIC DNA]</scope>
    <source>
        <strain evidence="3 4">B21-103</strain>
    </source>
</reference>
<comment type="caution">
    <text evidence="3">The sequence shown here is derived from an EMBL/GenBank/DDBJ whole genome shotgun (WGS) entry which is preliminary data.</text>
</comment>
<gene>
    <name evidence="3" type="ORF">QBA37_01745</name>
</gene>
<dbReference type="RefSeq" id="WP_319333508.1">
    <property type="nucleotide sequence ID" value="NZ_JARUMK010000001.1"/>
</dbReference>
<organism evidence="3 4">
    <name type="scientific">Streptomyces silvae</name>
    <dbReference type="NCBI Taxonomy" id="2803812"/>
    <lineage>
        <taxon>Bacteria</taxon>
        <taxon>Bacillati</taxon>
        <taxon>Actinomycetota</taxon>
        <taxon>Actinomycetes</taxon>
        <taxon>Kitasatosporales</taxon>
        <taxon>Streptomycetaceae</taxon>
        <taxon>Streptomyces</taxon>
    </lineage>
</organism>
<feature type="region of interest" description="Disordered" evidence="1">
    <location>
        <begin position="140"/>
        <end position="184"/>
    </location>
</feature>
<dbReference type="PANTHER" id="PTHR30575:SF0">
    <property type="entry name" value="XAA-ARG DIPEPTIDASE"/>
    <property type="match status" value="1"/>
</dbReference>
<keyword evidence="4" id="KW-1185">Reference proteome</keyword>